<feature type="transmembrane region" description="Helical" evidence="1">
    <location>
        <begin position="44"/>
        <end position="64"/>
    </location>
</feature>
<comment type="caution">
    <text evidence="2">The sequence shown here is derived from an EMBL/GenBank/DDBJ whole genome shotgun (WGS) entry which is preliminary data.</text>
</comment>
<feature type="transmembrane region" description="Helical" evidence="1">
    <location>
        <begin position="84"/>
        <end position="110"/>
    </location>
</feature>
<feature type="transmembrane region" description="Helical" evidence="1">
    <location>
        <begin position="192"/>
        <end position="212"/>
    </location>
</feature>
<feature type="transmembrane region" description="Helical" evidence="1">
    <location>
        <begin position="164"/>
        <end position="180"/>
    </location>
</feature>
<organism evidence="2 3">
    <name type="scientific">Siminovitchia thermophila</name>
    <dbReference type="NCBI Taxonomy" id="1245522"/>
    <lineage>
        <taxon>Bacteria</taxon>
        <taxon>Bacillati</taxon>
        <taxon>Bacillota</taxon>
        <taxon>Bacilli</taxon>
        <taxon>Bacillales</taxon>
        <taxon>Bacillaceae</taxon>
        <taxon>Siminovitchia</taxon>
    </lineage>
</organism>
<dbReference type="RefSeq" id="WP_077109857.1">
    <property type="nucleotide sequence ID" value="NZ_JAFBFH010000001.1"/>
</dbReference>
<feature type="transmembrane region" description="Helical" evidence="1">
    <location>
        <begin position="20"/>
        <end position="38"/>
    </location>
</feature>
<accession>A0ABS2R141</accession>
<gene>
    <name evidence="2" type="ORF">JOC94_000051</name>
</gene>
<evidence type="ECO:0000313" key="2">
    <source>
        <dbReference type="EMBL" id="MBM7713085.1"/>
    </source>
</evidence>
<evidence type="ECO:0000256" key="1">
    <source>
        <dbReference type="SAM" id="Phobius"/>
    </source>
</evidence>
<name>A0ABS2R141_9BACI</name>
<feature type="transmembrane region" description="Helical" evidence="1">
    <location>
        <begin position="130"/>
        <end position="152"/>
    </location>
</feature>
<keyword evidence="1" id="KW-1133">Transmembrane helix</keyword>
<reference evidence="2 3" key="1">
    <citation type="submission" date="2021-01" db="EMBL/GenBank/DDBJ databases">
        <title>Genomic Encyclopedia of Type Strains, Phase IV (KMG-IV): sequencing the most valuable type-strain genomes for metagenomic binning, comparative biology and taxonomic classification.</title>
        <authorList>
            <person name="Goeker M."/>
        </authorList>
    </citation>
    <scope>NUCLEOTIDE SEQUENCE [LARGE SCALE GENOMIC DNA]</scope>
    <source>
        <strain evidence="2 3">DSM 105453</strain>
    </source>
</reference>
<keyword evidence="3" id="KW-1185">Reference proteome</keyword>
<keyword evidence="1" id="KW-0812">Transmembrane</keyword>
<evidence type="ECO:0000313" key="3">
    <source>
        <dbReference type="Proteomes" id="UP000823485"/>
    </source>
</evidence>
<sequence>MKAFIGLVKKDLGLMKFWSWMGLLFFGMAGMHIFSGYISEPELMFPFMMAAVLILAPLLLLYTLRVEGKTQLWLYNPQSSLKLLLAKLGAAAIIQLIAQLFISFYALFFMRRAIAFFSSALPIDQGIISLQLHIFGTAMHVSVLFMFLWTVYHSLGKYPAIRHFRWLAVVLVWLSYHVLVERQLWKLPIFQNSLSLFTLMYAILSIIFFLLASRLLDRKVEV</sequence>
<proteinExistence type="predicted"/>
<dbReference type="Proteomes" id="UP000823485">
    <property type="component" value="Unassembled WGS sequence"/>
</dbReference>
<keyword evidence="1" id="KW-0472">Membrane</keyword>
<dbReference type="EMBL" id="JAFBFH010000001">
    <property type="protein sequence ID" value="MBM7713085.1"/>
    <property type="molecule type" value="Genomic_DNA"/>
</dbReference>
<protein>
    <submittedName>
        <fullName evidence="2">Glucan phosphoethanolaminetransferase (Alkaline phosphatase superfamily)</fullName>
    </submittedName>
</protein>